<organism evidence="4 5">
    <name type="scientific">Agromyces neolithicus</name>
    <dbReference type="NCBI Taxonomy" id="269420"/>
    <lineage>
        <taxon>Bacteria</taxon>
        <taxon>Bacillati</taxon>
        <taxon>Actinomycetota</taxon>
        <taxon>Actinomycetes</taxon>
        <taxon>Micrococcales</taxon>
        <taxon>Microbacteriaceae</taxon>
        <taxon>Agromyces</taxon>
    </lineage>
</organism>
<evidence type="ECO:0000259" key="3">
    <source>
        <dbReference type="Pfam" id="PF02720"/>
    </source>
</evidence>
<feature type="compositionally biased region" description="Basic residues" evidence="2">
    <location>
        <begin position="283"/>
        <end position="302"/>
    </location>
</feature>
<sequence length="302" mass="33779">MTTSQAAHEPAPGPTPEAALEAALVVIERLEGEIRAAQAEQMRQVAEAHRLMHAIESHPSRNRHDDEEFVRRAMTCELATTLRVHERSAGRMLHEAAELDTQFTATRDALAVGAIGFQQVRQLLDTAHTLPEARRGEFEAAALDKAAKMTPPAFRRAARRLRERMHPIGLVERHTAARGERHIELEPAHDGMAWLHLHVEAERGAAIMAFARRLALRARDGSVRHRPQPRLAASRPYEPSKSRARMLQAPPAEASHGLAHRAVPRRARPVDEPGRPSASQRARALRRPSTRRGRGLNRSRRH</sequence>
<accession>A0ABN2ME43</accession>
<evidence type="ECO:0000256" key="1">
    <source>
        <dbReference type="SAM" id="Coils"/>
    </source>
</evidence>
<evidence type="ECO:0000256" key="2">
    <source>
        <dbReference type="SAM" id="MobiDB-lite"/>
    </source>
</evidence>
<dbReference type="EMBL" id="BAAANJ010000016">
    <property type="protein sequence ID" value="GAA1818462.1"/>
    <property type="molecule type" value="Genomic_DNA"/>
</dbReference>
<evidence type="ECO:0000313" key="5">
    <source>
        <dbReference type="Proteomes" id="UP001500002"/>
    </source>
</evidence>
<dbReference type="Proteomes" id="UP001500002">
    <property type="component" value="Unassembled WGS sequence"/>
</dbReference>
<keyword evidence="5" id="KW-1185">Reference proteome</keyword>
<dbReference type="RefSeq" id="WP_344297223.1">
    <property type="nucleotide sequence ID" value="NZ_BAAANJ010000016.1"/>
</dbReference>
<dbReference type="Pfam" id="PF02720">
    <property type="entry name" value="DUF222"/>
    <property type="match status" value="1"/>
</dbReference>
<evidence type="ECO:0000313" key="4">
    <source>
        <dbReference type="EMBL" id="GAA1818462.1"/>
    </source>
</evidence>
<feature type="coiled-coil region" evidence="1">
    <location>
        <begin position="20"/>
        <end position="47"/>
    </location>
</feature>
<feature type="compositionally biased region" description="Basic residues" evidence="2">
    <location>
        <begin position="258"/>
        <end position="267"/>
    </location>
</feature>
<feature type="domain" description="DUF222" evidence="3">
    <location>
        <begin position="36"/>
        <end position="215"/>
    </location>
</feature>
<proteinExistence type="predicted"/>
<protein>
    <recommendedName>
        <fullName evidence="3">DUF222 domain-containing protein</fullName>
    </recommendedName>
</protein>
<reference evidence="4 5" key="1">
    <citation type="journal article" date="2019" name="Int. J. Syst. Evol. Microbiol.">
        <title>The Global Catalogue of Microorganisms (GCM) 10K type strain sequencing project: providing services to taxonomists for standard genome sequencing and annotation.</title>
        <authorList>
            <consortium name="The Broad Institute Genomics Platform"/>
            <consortium name="The Broad Institute Genome Sequencing Center for Infectious Disease"/>
            <person name="Wu L."/>
            <person name="Ma J."/>
        </authorList>
    </citation>
    <scope>NUCLEOTIDE SEQUENCE [LARGE SCALE GENOMIC DNA]</scope>
    <source>
        <strain evidence="4 5">JCM 14322</strain>
    </source>
</reference>
<keyword evidence="1" id="KW-0175">Coiled coil</keyword>
<dbReference type="InterPro" id="IPR003870">
    <property type="entry name" value="DUF222"/>
</dbReference>
<feature type="region of interest" description="Disordered" evidence="2">
    <location>
        <begin position="220"/>
        <end position="302"/>
    </location>
</feature>
<name>A0ABN2ME43_9MICO</name>
<gene>
    <name evidence="4" type="ORF">GCM10009749_30910</name>
</gene>
<comment type="caution">
    <text evidence="4">The sequence shown here is derived from an EMBL/GenBank/DDBJ whole genome shotgun (WGS) entry which is preliminary data.</text>
</comment>